<evidence type="ECO:0000313" key="1">
    <source>
        <dbReference type="EMBL" id="EPS67031.1"/>
    </source>
</evidence>
<keyword evidence="2" id="KW-1185">Reference proteome</keyword>
<dbReference type="Proteomes" id="UP000015453">
    <property type="component" value="Unassembled WGS sequence"/>
</dbReference>
<accession>S8CQ91</accession>
<comment type="caution">
    <text evidence="1">The sequence shown here is derived from an EMBL/GenBank/DDBJ whole genome shotgun (WGS) entry which is preliminary data.</text>
</comment>
<sequence length="99" mass="10858">MVLDASLLKFEDLVLLALSCLAMWIFLTRQGTGDSEVNDSWYEMCPLPLGNGIGTMYPDPKLGKISADVGIWGALDIVRMSDFWEPSGAFRTDVGIWGA</sequence>
<gene>
    <name evidence="1" type="ORF">M569_07745</name>
</gene>
<dbReference type="AlphaFoldDB" id="S8CQ91"/>
<dbReference type="EMBL" id="AUSU01003341">
    <property type="protein sequence ID" value="EPS67031.1"/>
    <property type="molecule type" value="Genomic_DNA"/>
</dbReference>
<proteinExistence type="predicted"/>
<reference evidence="1 2" key="1">
    <citation type="journal article" date="2013" name="BMC Genomics">
        <title>The miniature genome of a carnivorous plant Genlisea aurea contains a low number of genes and short non-coding sequences.</title>
        <authorList>
            <person name="Leushkin E.V."/>
            <person name="Sutormin R.A."/>
            <person name="Nabieva E.R."/>
            <person name="Penin A.A."/>
            <person name="Kondrashov A.S."/>
            <person name="Logacheva M.D."/>
        </authorList>
    </citation>
    <scope>NUCLEOTIDE SEQUENCE [LARGE SCALE GENOMIC DNA]</scope>
</reference>
<protein>
    <submittedName>
        <fullName evidence="1">Uncharacterized protein</fullName>
    </submittedName>
</protein>
<name>S8CQ91_9LAMI</name>
<organism evidence="1 2">
    <name type="scientific">Genlisea aurea</name>
    <dbReference type="NCBI Taxonomy" id="192259"/>
    <lineage>
        <taxon>Eukaryota</taxon>
        <taxon>Viridiplantae</taxon>
        <taxon>Streptophyta</taxon>
        <taxon>Embryophyta</taxon>
        <taxon>Tracheophyta</taxon>
        <taxon>Spermatophyta</taxon>
        <taxon>Magnoliopsida</taxon>
        <taxon>eudicotyledons</taxon>
        <taxon>Gunneridae</taxon>
        <taxon>Pentapetalae</taxon>
        <taxon>asterids</taxon>
        <taxon>lamiids</taxon>
        <taxon>Lamiales</taxon>
        <taxon>Lentibulariaceae</taxon>
        <taxon>Genlisea</taxon>
    </lineage>
</organism>
<evidence type="ECO:0000313" key="2">
    <source>
        <dbReference type="Proteomes" id="UP000015453"/>
    </source>
</evidence>